<proteinExistence type="predicted"/>
<comment type="caution">
    <text evidence="3">The sequence shown here is derived from an EMBL/GenBank/DDBJ whole genome shotgun (WGS) entry which is preliminary data.</text>
</comment>
<gene>
    <name evidence="3" type="ORF">BC349_18450</name>
</gene>
<feature type="transmembrane region" description="Helical" evidence="1">
    <location>
        <begin position="81"/>
        <end position="105"/>
    </location>
</feature>
<evidence type="ECO:0000313" key="4">
    <source>
        <dbReference type="Proteomes" id="UP000765802"/>
    </source>
</evidence>
<feature type="transmembrane region" description="Helical" evidence="1">
    <location>
        <begin position="12"/>
        <end position="31"/>
    </location>
</feature>
<dbReference type="RefSeq" id="WP_187258360.1">
    <property type="nucleotide sequence ID" value="NZ_JBHULF010000005.1"/>
</dbReference>
<keyword evidence="4" id="KW-1185">Reference proteome</keyword>
<sequence length="350" mass="40466">MKKSVIILLHAGYWIMYTLLISSLLVALAANSKNDPAIILRQTFSKPPVPIVFYLPGILGFYSFYTYLFQRWLTRQQLGGFFAAALVTVMLCGLVPILVLVIPGVQWQVTQQWKAFLSLWVFLTILATIHGVIGLVMRGFITWYQEIKLKEDLKKKNLETELALLKSKLNPHFLFNTINNIDILIETDAGRASLYLNKLSDILRFMLYETKSEEIPLQRELEYISKYLDLQKIRSANPDYIRYTVEGDPGSQLISPMLLISYIENAFKHAEPFKSGNAIIIKVNIQPGQLYFYCENKYRKNSSGQKDHSGLGHELLRKRMDLLYPGRYRLDITDKDETYIVELRIDNDEH</sequence>
<protein>
    <recommendedName>
        <fullName evidence="2">Signal transduction histidine kinase internal region domain-containing protein</fullName>
    </recommendedName>
</protein>
<dbReference type="Pfam" id="PF06580">
    <property type="entry name" value="His_kinase"/>
    <property type="match status" value="1"/>
</dbReference>
<evidence type="ECO:0000259" key="2">
    <source>
        <dbReference type="Pfam" id="PF06580"/>
    </source>
</evidence>
<evidence type="ECO:0000313" key="3">
    <source>
        <dbReference type="EMBL" id="MBC6493042.1"/>
    </source>
</evidence>
<dbReference type="Proteomes" id="UP000765802">
    <property type="component" value="Unassembled WGS sequence"/>
</dbReference>
<keyword evidence="1" id="KW-0812">Transmembrane</keyword>
<keyword evidence="1" id="KW-0472">Membrane</keyword>
<dbReference type="InterPro" id="IPR050640">
    <property type="entry name" value="Bact_2-comp_sensor_kinase"/>
</dbReference>
<evidence type="ECO:0000256" key="1">
    <source>
        <dbReference type="SAM" id="Phobius"/>
    </source>
</evidence>
<dbReference type="InterPro" id="IPR010559">
    <property type="entry name" value="Sig_transdc_His_kin_internal"/>
</dbReference>
<name>A0ABR7MDL7_9BACT</name>
<dbReference type="EMBL" id="MBUA01000030">
    <property type="protein sequence ID" value="MBC6493042.1"/>
    <property type="molecule type" value="Genomic_DNA"/>
</dbReference>
<reference evidence="3 4" key="1">
    <citation type="submission" date="2016-07" db="EMBL/GenBank/DDBJ databases">
        <title>Genome analysis of Flavihumibacter stibioxidans YS-17.</title>
        <authorList>
            <person name="Shi K."/>
            <person name="Han Y."/>
            <person name="Wang G."/>
        </authorList>
    </citation>
    <scope>NUCLEOTIDE SEQUENCE [LARGE SCALE GENOMIC DNA]</scope>
    <source>
        <strain evidence="3 4">YS-17</strain>
    </source>
</reference>
<feature type="domain" description="Signal transduction histidine kinase internal region" evidence="2">
    <location>
        <begin position="161"/>
        <end position="236"/>
    </location>
</feature>
<dbReference type="PANTHER" id="PTHR34220">
    <property type="entry name" value="SENSOR HISTIDINE KINASE YPDA"/>
    <property type="match status" value="1"/>
</dbReference>
<accession>A0ABR7MDL7</accession>
<feature type="transmembrane region" description="Helical" evidence="1">
    <location>
        <begin position="51"/>
        <end position="69"/>
    </location>
</feature>
<keyword evidence="1" id="KW-1133">Transmembrane helix</keyword>
<feature type="transmembrane region" description="Helical" evidence="1">
    <location>
        <begin position="117"/>
        <end position="141"/>
    </location>
</feature>
<organism evidence="3 4">
    <name type="scientific">Flavihumibacter stibioxidans</name>
    <dbReference type="NCBI Taxonomy" id="1834163"/>
    <lineage>
        <taxon>Bacteria</taxon>
        <taxon>Pseudomonadati</taxon>
        <taxon>Bacteroidota</taxon>
        <taxon>Chitinophagia</taxon>
        <taxon>Chitinophagales</taxon>
        <taxon>Chitinophagaceae</taxon>
        <taxon>Flavihumibacter</taxon>
    </lineage>
</organism>
<dbReference type="PANTHER" id="PTHR34220:SF7">
    <property type="entry name" value="SENSOR HISTIDINE KINASE YPDA"/>
    <property type="match status" value="1"/>
</dbReference>